<feature type="compositionally biased region" description="Basic and acidic residues" evidence="1">
    <location>
        <begin position="251"/>
        <end position="269"/>
    </location>
</feature>
<dbReference type="AlphaFoldDB" id="A0AAD3HAF9"/>
<name>A0AAD3HAF9_9STRA</name>
<dbReference type="PANTHER" id="PTHR33418">
    <property type="entry name" value="HELICASE-ASSOCIATED"/>
    <property type="match status" value="1"/>
</dbReference>
<feature type="compositionally biased region" description="Basic and acidic residues" evidence="1">
    <location>
        <begin position="39"/>
        <end position="112"/>
    </location>
</feature>
<dbReference type="EMBL" id="BLLK01000051">
    <property type="protein sequence ID" value="GFH55924.1"/>
    <property type="molecule type" value="Genomic_DNA"/>
</dbReference>
<feature type="region of interest" description="Disordered" evidence="1">
    <location>
        <begin position="140"/>
        <end position="168"/>
    </location>
</feature>
<accession>A0AAD3HAF9</accession>
<dbReference type="InterPro" id="IPR005114">
    <property type="entry name" value="Helicase_assoc"/>
</dbReference>
<evidence type="ECO:0000313" key="4">
    <source>
        <dbReference type="Proteomes" id="UP001054902"/>
    </source>
</evidence>
<dbReference type="Pfam" id="PF03457">
    <property type="entry name" value="HA"/>
    <property type="match status" value="2"/>
</dbReference>
<feature type="domain" description="Helicase-associated" evidence="2">
    <location>
        <begin position="289"/>
        <end position="345"/>
    </location>
</feature>
<keyword evidence="4" id="KW-1185">Reference proteome</keyword>
<protein>
    <recommendedName>
        <fullName evidence="2">Helicase-associated domain-containing protein</fullName>
    </recommendedName>
</protein>
<feature type="compositionally biased region" description="Basic and acidic residues" evidence="1">
    <location>
        <begin position="218"/>
        <end position="234"/>
    </location>
</feature>
<proteinExistence type="predicted"/>
<feature type="compositionally biased region" description="Basic and acidic residues" evidence="1">
    <location>
        <begin position="146"/>
        <end position="161"/>
    </location>
</feature>
<feature type="compositionally biased region" description="Basic residues" evidence="1">
    <location>
        <begin position="235"/>
        <end position="248"/>
    </location>
</feature>
<dbReference type="Gene3D" id="6.10.140.530">
    <property type="match status" value="2"/>
</dbReference>
<feature type="compositionally biased region" description="Low complexity" evidence="1">
    <location>
        <begin position="21"/>
        <end position="30"/>
    </location>
</feature>
<dbReference type="PANTHER" id="PTHR33418:SF1">
    <property type="entry name" value="HELICASE-ASSOCIATED DOMAIN-CONTAINING PROTEIN"/>
    <property type="match status" value="1"/>
</dbReference>
<dbReference type="Proteomes" id="UP001054902">
    <property type="component" value="Unassembled WGS sequence"/>
</dbReference>
<gene>
    <name evidence="3" type="ORF">CTEN210_12400</name>
</gene>
<feature type="domain" description="Helicase-associated" evidence="2">
    <location>
        <begin position="355"/>
        <end position="421"/>
    </location>
</feature>
<evidence type="ECO:0000313" key="3">
    <source>
        <dbReference type="EMBL" id="GFH55924.1"/>
    </source>
</evidence>
<reference evidence="3 4" key="1">
    <citation type="journal article" date="2021" name="Sci. Rep.">
        <title>The genome of the diatom Chaetoceros tenuissimus carries an ancient integrated fragment of an extant virus.</title>
        <authorList>
            <person name="Hongo Y."/>
            <person name="Kimura K."/>
            <person name="Takaki Y."/>
            <person name="Yoshida Y."/>
            <person name="Baba S."/>
            <person name="Kobayashi G."/>
            <person name="Nagasaki K."/>
            <person name="Hano T."/>
            <person name="Tomaru Y."/>
        </authorList>
    </citation>
    <scope>NUCLEOTIDE SEQUENCE [LARGE SCALE GENOMIC DNA]</scope>
    <source>
        <strain evidence="3 4">NIES-3715</strain>
    </source>
</reference>
<feature type="region of interest" description="Disordered" evidence="1">
    <location>
        <begin position="218"/>
        <end position="271"/>
    </location>
</feature>
<evidence type="ECO:0000256" key="1">
    <source>
        <dbReference type="SAM" id="MobiDB-lite"/>
    </source>
</evidence>
<evidence type="ECO:0000259" key="2">
    <source>
        <dbReference type="Pfam" id="PF03457"/>
    </source>
</evidence>
<feature type="region of interest" description="Disordered" evidence="1">
    <location>
        <begin position="1"/>
        <end position="120"/>
    </location>
</feature>
<comment type="caution">
    <text evidence="3">The sequence shown here is derived from an EMBL/GenBank/DDBJ whole genome shotgun (WGS) entry which is preliminary data.</text>
</comment>
<sequence length="495" mass="55352">MVKGKKVTRQMNKQKEEEAKASAAAAQKAQGSETESEAEDVKAPKKAEVTKDAKVAETKEAKSDEAKPETSNEAKEGDAKKSAGEEAKKPDPSKEEAAKEAGKDGESKEDAKSGAVPPTMQYLYQGDASMKSMQKFIEMGQTTLSQKKDKDGEAKGTDEKAGMGSFDISVQPPMFNPMYAMQYGPPPMGMYMPMPGMPVNPYLANAQKQQHEAYLKMQKEKKEKEGDSKKEKKAPAKKQSPKPKKKSAAKAAEKKDEKDMTPEELEKAQQTKKAIKYTISQNSRNKFIFEQRLEELTKFKEKFGHANPPQSFSTGLYRWCHRKRTSKKDGLLPDYQEEALTKLGFEFNNKTYSSVSFETRIEQLLAFKKEFGHLKVNSSHNSSLHSWCSHARSSLKAYKQGKSPHIRFEPDQIMKLQEIGFDEDNDARLPIVVDTANSEAKKRIAFTSTLDDLRVENKNKKKRKGGKSAMGKDDDLLLAVTFASKKKKGKTRASS</sequence>
<organism evidence="3 4">
    <name type="scientific">Chaetoceros tenuissimus</name>
    <dbReference type="NCBI Taxonomy" id="426638"/>
    <lineage>
        <taxon>Eukaryota</taxon>
        <taxon>Sar</taxon>
        <taxon>Stramenopiles</taxon>
        <taxon>Ochrophyta</taxon>
        <taxon>Bacillariophyta</taxon>
        <taxon>Coscinodiscophyceae</taxon>
        <taxon>Chaetocerotophycidae</taxon>
        <taxon>Chaetocerotales</taxon>
        <taxon>Chaetocerotaceae</taxon>
        <taxon>Chaetoceros</taxon>
    </lineage>
</organism>